<evidence type="ECO:0000313" key="2">
    <source>
        <dbReference type="Proteomes" id="UP000234323"/>
    </source>
</evidence>
<sequence>MFITIKTIQASDFTKDQHIFFFKDIPEDRYIVHPHYSESHGLEIKIRYKRVNCTRLSKEVLDDIYSITNGYAALEGLLASCWHNYAWNTLPMKNT</sequence>
<comment type="caution">
    <text evidence="1">The sequence shown here is derived from an EMBL/GenBank/DDBJ whole genome shotgun (WGS) entry which is preliminary data.</text>
</comment>
<keyword evidence="2" id="KW-1185">Reference proteome</keyword>
<name>A0A2I1HN59_9GLOM</name>
<protein>
    <submittedName>
        <fullName evidence="1">Uncharacterized protein</fullName>
    </submittedName>
</protein>
<organism evidence="1 2">
    <name type="scientific">Rhizophagus irregularis</name>
    <dbReference type="NCBI Taxonomy" id="588596"/>
    <lineage>
        <taxon>Eukaryota</taxon>
        <taxon>Fungi</taxon>
        <taxon>Fungi incertae sedis</taxon>
        <taxon>Mucoromycota</taxon>
        <taxon>Glomeromycotina</taxon>
        <taxon>Glomeromycetes</taxon>
        <taxon>Glomerales</taxon>
        <taxon>Glomeraceae</taxon>
        <taxon>Rhizophagus</taxon>
    </lineage>
</organism>
<dbReference type="AlphaFoldDB" id="A0A2I1HN59"/>
<accession>A0A2I1HN59</accession>
<proteinExistence type="predicted"/>
<reference evidence="1 2" key="1">
    <citation type="submission" date="2015-10" db="EMBL/GenBank/DDBJ databases">
        <title>Genome analyses suggest a sexual origin of heterokaryosis in a supposedly ancient asexual fungus.</title>
        <authorList>
            <person name="Ropars J."/>
            <person name="Sedzielewska K."/>
            <person name="Noel J."/>
            <person name="Charron P."/>
            <person name="Farinelli L."/>
            <person name="Marton T."/>
            <person name="Kruger M."/>
            <person name="Pelin A."/>
            <person name="Brachmann A."/>
            <person name="Corradi N."/>
        </authorList>
    </citation>
    <scope>NUCLEOTIDE SEQUENCE [LARGE SCALE GENOMIC DNA]</scope>
    <source>
        <strain evidence="1 2">A4</strain>
    </source>
</reference>
<dbReference type="Proteomes" id="UP000234323">
    <property type="component" value="Unassembled WGS sequence"/>
</dbReference>
<dbReference type="EMBL" id="LLXI01004150">
    <property type="protein sequence ID" value="PKY60314.1"/>
    <property type="molecule type" value="Genomic_DNA"/>
</dbReference>
<evidence type="ECO:0000313" key="1">
    <source>
        <dbReference type="EMBL" id="PKY60314.1"/>
    </source>
</evidence>
<gene>
    <name evidence="1" type="ORF">RhiirA4_483884</name>
</gene>